<keyword evidence="2" id="KW-1185">Reference proteome</keyword>
<sequence>MSMDRSEPGGLSPAVLSDAPANAAGRRMLADISGALDALAQRLVQQQQAAAGVASLAVRAEAIAANARRLAYGTGGDDAEAAFASELDAFSVDLRKSIELAAKDALTGKAVAAALLQHAATVDDLARMVDTLDVSAIKQRLRPLAVTLAELPATQRAGEARKAELLGLAERADLASATAAALATARPSQRREIMLEVAHQAAILAADVAGAAVAFGQDADMAARAAEAMTGRARLGAAGQTDMIGAVVRSVGADAPVPARGMAWTLGAG</sequence>
<gene>
    <name evidence="1" type="ORF">Rmf_31680</name>
</gene>
<proteinExistence type="predicted"/>
<name>A0ABM7Y592_9PROT</name>
<evidence type="ECO:0000313" key="2">
    <source>
        <dbReference type="Proteomes" id="UP000831327"/>
    </source>
</evidence>
<evidence type="ECO:0008006" key="3">
    <source>
        <dbReference type="Google" id="ProtNLM"/>
    </source>
</evidence>
<dbReference type="EMBL" id="AP025637">
    <property type="protein sequence ID" value="BDG73239.1"/>
    <property type="molecule type" value="Genomic_DNA"/>
</dbReference>
<protein>
    <recommendedName>
        <fullName evidence="3">DUF222 domain-containing protein</fullName>
    </recommendedName>
</protein>
<dbReference type="Proteomes" id="UP000831327">
    <property type="component" value="Chromosome"/>
</dbReference>
<accession>A0ABM7Y592</accession>
<dbReference type="RefSeq" id="WP_244407474.1">
    <property type="nucleotide sequence ID" value="NZ_AP025637.1"/>
</dbReference>
<organism evidence="1 2">
    <name type="scientific">Roseomonas fluvialis</name>
    <dbReference type="NCBI Taxonomy" id="1750527"/>
    <lineage>
        <taxon>Bacteria</taxon>
        <taxon>Pseudomonadati</taxon>
        <taxon>Pseudomonadota</taxon>
        <taxon>Alphaproteobacteria</taxon>
        <taxon>Acetobacterales</taxon>
        <taxon>Roseomonadaceae</taxon>
        <taxon>Roseomonas</taxon>
    </lineage>
</organism>
<evidence type="ECO:0000313" key="1">
    <source>
        <dbReference type="EMBL" id="BDG73239.1"/>
    </source>
</evidence>
<reference evidence="1 2" key="1">
    <citation type="journal article" date="2016" name="Microbes Environ.">
        <title>Phylogenetically diverse aerobic anoxygenic phototrophic bacteria isolated from epilithic biofilms in Tama river, Japan.</title>
        <authorList>
            <person name="Hirose S."/>
            <person name="Matsuura K."/>
            <person name="Haruta S."/>
        </authorList>
    </citation>
    <scope>NUCLEOTIDE SEQUENCE [LARGE SCALE GENOMIC DNA]</scope>
    <source>
        <strain evidence="1 2">S08</strain>
    </source>
</reference>